<dbReference type="PROSITE" id="PS51071">
    <property type="entry name" value="HTH_RPIR"/>
    <property type="match status" value="1"/>
</dbReference>
<dbReference type="Pfam" id="PF01418">
    <property type="entry name" value="HTH_6"/>
    <property type="match status" value="1"/>
</dbReference>
<dbReference type="InterPro" id="IPR001347">
    <property type="entry name" value="SIS_dom"/>
</dbReference>
<dbReference type="InterPro" id="IPR047640">
    <property type="entry name" value="RpiR-like"/>
</dbReference>
<dbReference type="RefSeq" id="WP_185766736.1">
    <property type="nucleotide sequence ID" value="NZ_RIBP01000004.1"/>
</dbReference>
<protein>
    <submittedName>
        <fullName evidence="6">MurR/RpiR family transcriptional regulator</fullName>
    </submittedName>
</protein>
<gene>
    <name evidence="6" type="ORF">CEQ21_24115</name>
</gene>
<feature type="domain" description="HTH rpiR-type" evidence="4">
    <location>
        <begin position="1"/>
        <end position="77"/>
    </location>
</feature>
<dbReference type="Pfam" id="PF01380">
    <property type="entry name" value="SIS"/>
    <property type="match status" value="1"/>
</dbReference>
<dbReference type="EMBL" id="RIBP01000004">
    <property type="protein sequence ID" value="TRZ38477.1"/>
    <property type="molecule type" value="Genomic_DNA"/>
</dbReference>
<evidence type="ECO:0000256" key="1">
    <source>
        <dbReference type="ARBA" id="ARBA00023015"/>
    </source>
</evidence>
<dbReference type="PANTHER" id="PTHR30514">
    <property type="entry name" value="GLUCOKINASE"/>
    <property type="match status" value="1"/>
</dbReference>
<keyword evidence="1" id="KW-0805">Transcription regulation</keyword>
<dbReference type="CDD" id="cd05013">
    <property type="entry name" value="SIS_RpiR"/>
    <property type="match status" value="1"/>
</dbReference>
<feature type="domain" description="SIS" evidence="5">
    <location>
        <begin position="104"/>
        <end position="243"/>
    </location>
</feature>
<evidence type="ECO:0000256" key="2">
    <source>
        <dbReference type="ARBA" id="ARBA00023125"/>
    </source>
</evidence>
<keyword evidence="3" id="KW-0804">Transcription</keyword>
<sequence length="243" mass="28146">MNFEERVQMFEYKLNDTDDQIIEYILQHKKDFTTDSIQTSANALYTVPNTITRLSKKLGYESFSHLKNSMRDELQAGELSVQHHSLSFIKKTYDLIDRPLLEKIVKKLGSAKNILFYGAGDSADFCGMMVRNLRVVGKSSDYLSHRHEIYHMLSRMTKQDVLLLISLSGETPLVLEIAEFAKKKGIQTVSLTHFKQNSLQKLADYNLYCYSPRRLKNGYNITDKTPLMIVLQALSEHYWDTFK</sequence>
<dbReference type="InterPro" id="IPR000281">
    <property type="entry name" value="HTH_RpiR"/>
</dbReference>
<reference evidence="7" key="1">
    <citation type="submission" date="2018-10" db="EMBL/GenBank/DDBJ databases">
        <title>FDA dAtabase for Regulatory Grade micrObial Sequences (FDA-ARGOS): Supporting development and validation of Infectious Disease Dx tests.</title>
        <authorList>
            <person name="Minogue T."/>
            <person name="Wolcott M."/>
            <person name="Wasieloski L."/>
            <person name="Aguilar W."/>
            <person name="Moore D."/>
            <person name="Tallon L."/>
            <person name="Sadzewicz L."/>
            <person name="Sengamalay N."/>
            <person name="Ott S."/>
            <person name="Godinez A."/>
            <person name="Nagaraj S."/>
            <person name="Vavikolanu K."/>
            <person name="Vyas G."/>
            <person name="Nadendla S."/>
            <person name="George J."/>
            <person name="Sichtig H."/>
        </authorList>
    </citation>
    <scope>NUCLEOTIDE SEQUENCE [LARGE SCALE GENOMIC DNA]</scope>
    <source>
        <strain evidence="7">FDAARGOS_343</strain>
    </source>
</reference>
<dbReference type="SUPFAM" id="SSF46689">
    <property type="entry name" value="Homeodomain-like"/>
    <property type="match status" value="1"/>
</dbReference>
<keyword evidence="2" id="KW-0238">DNA-binding</keyword>
<dbReference type="GO" id="GO:0097367">
    <property type="term" value="F:carbohydrate derivative binding"/>
    <property type="evidence" value="ECO:0007669"/>
    <property type="project" value="InterPro"/>
</dbReference>
<dbReference type="AlphaFoldDB" id="A0A553SNC4"/>
<dbReference type="Gene3D" id="1.10.10.10">
    <property type="entry name" value="Winged helix-like DNA-binding domain superfamily/Winged helix DNA-binding domain"/>
    <property type="match status" value="1"/>
</dbReference>
<dbReference type="PANTHER" id="PTHR30514:SF1">
    <property type="entry name" value="HTH-TYPE TRANSCRIPTIONAL REGULATOR HEXR-RELATED"/>
    <property type="match status" value="1"/>
</dbReference>
<evidence type="ECO:0000256" key="3">
    <source>
        <dbReference type="ARBA" id="ARBA00023163"/>
    </source>
</evidence>
<dbReference type="InterPro" id="IPR035472">
    <property type="entry name" value="RpiR-like_SIS"/>
</dbReference>
<evidence type="ECO:0000259" key="4">
    <source>
        <dbReference type="PROSITE" id="PS51071"/>
    </source>
</evidence>
<dbReference type="GO" id="GO:0003677">
    <property type="term" value="F:DNA binding"/>
    <property type="evidence" value="ECO:0007669"/>
    <property type="project" value="UniProtKB-KW"/>
</dbReference>
<comment type="caution">
    <text evidence="6">The sequence shown here is derived from an EMBL/GenBank/DDBJ whole genome shotgun (WGS) entry which is preliminary data.</text>
</comment>
<organism evidence="6 7">
    <name type="scientific">Niallia circulans</name>
    <name type="common">Bacillus circulans</name>
    <dbReference type="NCBI Taxonomy" id="1397"/>
    <lineage>
        <taxon>Bacteria</taxon>
        <taxon>Bacillati</taxon>
        <taxon>Bacillota</taxon>
        <taxon>Bacilli</taxon>
        <taxon>Bacillales</taxon>
        <taxon>Bacillaceae</taxon>
        <taxon>Niallia</taxon>
    </lineage>
</organism>
<dbReference type="PROSITE" id="PS51464">
    <property type="entry name" value="SIS"/>
    <property type="match status" value="1"/>
</dbReference>
<evidence type="ECO:0000313" key="7">
    <source>
        <dbReference type="Proteomes" id="UP000319837"/>
    </source>
</evidence>
<dbReference type="SUPFAM" id="SSF53697">
    <property type="entry name" value="SIS domain"/>
    <property type="match status" value="1"/>
</dbReference>
<proteinExistence type="predicted"/>
<dbReference type="InterPro" id="IPR036388">
    <property type="entry name" value="WH-like_DNA-bd_sf"/>
</dbReference>
<accession>A0A553SNC4</accession>
<dbReference type="Gene3D" id="3.40.50.10490">
    <property type="entry name" value="Glucose-6-phosphate isomerase like protein, domain 1"/>
    <property type="match status" value="1"/>
</dbReference>
<dbReference type="GO" id="GO:1901135">
    <property type="term" value="P:carbohydrate derivative metabolic process"/>
    <property type="evidence" value="ECO:0007669"/>
    <property type="project" value="InterPro"/>
</dbReference>
<evidence type="ECO:0000313" key="6">
    <source>
        <dbReference type="EMBL" id="TRZ38477.1"/>
    </source>
</evidence>
<name>A0A553SNC4_NIACI</name>
<evidence type="ECO:0000259" key="5">
    <source>
        <dbReference type="PROSITE" id="PS51464"/>
    </source>
</evidence>
<dbReference type="InterPro" id="IPR009057">
    <property type="entry name" value="Homeodomain-like_sf"/>
</dbReference>
<dbReference type="Proteomes" id="UP000319837">
    <property type="component" value="Unassembled WGS sequence"/>
</dbReference>
<dbReference type="GO" id="GO:0003700">
    <property type="term" value="F:DNA-binding transcription factor activity"/>
    <property type="evidence" value="ECO:0007669"/>
    <property type="project" value="InterPro"/>
</dbReference>
<dbReference type="InterPro" id="IPR046348">
    <property type="entry name" value="SIS_dom_sf"/>
</dbReference>